<comment type="similarity">
    <text evidence="2 8">Belongs to the glycosyl hydrolase 32 family.</text>
</comment>
<comment type="caution">
    <text evidence="12">The sequence shown here is derived from an EMBL/GenBank/DDBJ whole genome shotgun (WGS) entry which is preliminary data.</text>
</comment>
<proteinExistence type="inferred from homology"/>
<evidence type="ECO:0000256" key="7">
    <source>
        <dbReference type="ARBA" id="ARBA00033367"/>
    </source>
</evidence>
<dbReference type="SUPFAM" id="SSF49899">
    <property type="entry name" value="Concanavalin A-like lectins/glucanases"/>
    <property type="match status" value="1"/>
</dbReference>
<comment type="catalytic activity">
    <reaction evidence="8">
        <text>Hydrolysis of terminal non-reducing beta-D-fructofuranoside residues in beta-D-fructofuranosides.</text>
        <dbReference type="EC" id="3.2.1.26"/>
    </reaction>
</comment>
<accession>A0ABV4D4M6</accession>
<keyword evidence="6 8" id="KW-0326">Glycosidase</keyword>
<dbReference type="NCBIfam" id="TIGR01322">
    <property type="entry name" value="scrB_fam"/>
    <property type="match status" value="1"/>
</dbReference>
<evidence type="ECO:0000256" key="4">
    <source>
        <dbReference type="ARBA" id="ARBA00019623"/>
    </source>
</evidence>
<dbReference type="Gene3D" id="2.60.120.560">
    <property type="entry name" value="Exo-inulinase, domain 1"/>
    <property type="match status" value="1"/>
</dbReference>
<dbReference type="Pfam" id="PF08244">
    <property type="entry name" value="Glyco_hydro_32C"/>
    <property type="match status" value="1"/>
</dbReference>
<reference evidence="12 13" key="1">
    <citation type="submission" date="2024-03" db="EMBL/GenBank/DDBJ databases">
        <title>Mouse gut bacterial collection (mGBC) of GemPharmatech.</title>
        <authorList>
            <person name="He Y."/>
            <person name="Dong L."/>
            <person name="Wu D."/>
            <person name="Gao X."/>
            <person name="Lin Z."/>
        </authorList>
    </citation>
    <scope>NUCLEOTIDE SEQUENCE [LARGE SCALE GENOMIC DNA]</scope>
    <source>
        <strain evidence="12 13">61-15</strain>
    </source>
</reference>
<keyword evidence="9" id="KW-0119">Carbohydrate metabolism</keyword>
<evidence type="ECO:0000313" key="13">
    <source>
        <dbReference type="Proteomes" id="UP001565283"/>
    </source>
</evidence>
<dbReference type="InterPro" id="IPR051214">
    <property type="entry name" value="GH32_Enzymes"/>
</dbReference>
<keyword evidence="5 8" id="KW-0378">Hydrolase</keyword>
<protein>
    <recommendedName>
        <fullName evidence="4 8">Sucrose-6-phosphate hydrolase</fullName>
        <ecNumber evidence="3 8">3.2.1.26</ecNumber>
    </recommendedName>
    <alternativeName>
        <fullName evidence="7 9">Invertase</fullName>
    </alternativeName>
</protein>
<dbReference type="EC" id="3.2.1.26" evidence="3 8"/>
<feature type="domain" description="Glycosyl hydrolase family 32 N-terminal" evidence="10">
    <location>
        <begin position="41"/>
        <end position="345"/>
    </location>
</feature>
<evidence type="ECO:0000256" key="1">
    <source>
        <dbReference type="ARBA" id="ARBA00004914"/>
    </source>
</evidence>
<organism evidence="12 13">
    <name type="scientific">Lactococcus ileimucosae</name>
    <dbReference type="NCBI Taxonomy" id="2941329"/>
    <lineage>
        <taxon>Bacteria</taxon>
        <taxon>Bacillati</taxon>
        <taxon>Bacillota</taxon>
        <taxon>Bacilli</taxon>
        <taxon>Lactobacillales</taxon>
        <taxon>Streptococcaceae</taxon>
        <taxon>Lactococcus</taxon>
    </lineage>
</organism>
<comment type="function">
    <text evidence="9">Enables the bacterium to metabolize sucrose as a sole carbon source.</text>
</comment>
<dbReference type="InterPro" id="IPR013189">
    <property type="entry name" value="Glyco_hydro_32_C"/>
</dbReference>
<evidence type="ECO:0000256" key="6">
    <source>
        <dbReference type="ARBA" id="ARBA00023295"/>
    </source>
</evidence>
<dbReference type="InterPro" id="IPR023296">
    <property type="entry name" value="Glyco_hydro_beta-prop_sf"/>
</dbReference>
<keyword evidence="13" id="KW-1185">Reference proteome</keyword>
<sequence length="469" mass="53896">MENTQTWTRNERYRSYDSYSADYLEALKKSVSRSHWRARFHIEAETGLLNDPNGFSYYNGKWHLFYQWFPFGAVHGLKSWVHLTSEDLVHFEKDDVLLLPDTTFDNAGAYSGSALPIDGKLFLMYTGNHRTKDWMRIPYQLGAFLNEKNELNKLEKPIIAPDFSEVTEHFRDPQIFRHDGCIYAIIGGQDLQEKGIIKLYKNENKDLRSWQKVDNLKFTSDRMGYMIECPNLVFIDEKPVLIFCPQGLDKTISAYDNIYPNMYIAAEHFDADSAELVNPSRLRNLDDGFDCYATQAFNAPDGRVLAISWLGLPDTNYATDAYGYQGALSLVKELSLKNGKLYQYPVEALKSLRQEEQDLNLSKVSLKENAYELEIDFAAQESTELTLMGGALLIKFDKESKKVTVIRGSEKRQVEVNIHQVNIFVDESIFEIFINKGEKVLSGRVFPDKDLKTISASRPTQVKLWNLGK</sequence>
<dbReference type="Gene3D" id="2.115.10.20">
    <property type="entry name" value="Glycosyl hydrolase domain, family 43"/>
    <property type="match status" value="1"/>
</dbReference>
<name>A0ABV4D4M6_9LACT</name>
<dbReference type="CDD" id="cd18623">
    <property type="entry name" value="GH32_ScrB-like"/>
    <property type="match status" value="1"/>
</dbReference>
<evidence type="ECO:0000256" key="9">
    <source>
        <dbReference type="RuleBase" id="RU365015"/>
    </source>
</evidence>
<comment type="subcellular location">
    <subcellularLocation>
        <location evidence="9">Cytoplasm</location>
    </subcellularLocation>
</comment>
<dbReference type="Pfam" id="PF00251">
    <property type="entry name" value="Glyco_hydro_32N"/>
    <property type="match status" value="1"/>
</dbReference>
<dbReference type="SUPFAM" id="SSF75005">
    <property type="entry name" value="Arabinanase/levansucrase/invertase"/>
    <property type="match status" value="1"/>
</dbReference>
<dbReference type="InterPro" id="IPR006232">
    <property type="entry name" value="Suc6P_hydrolase"/>
</dbReference>
<evidence type="ECO:0000256" key="3">
    <source>
        <dbReference type="ARBA" id="ARBA00012758"/>
    </source>
</evidence>
<keyword evidence="9" id="KW-0963">Cytoplasm</keyword>
<evidence type="ECO:0000259" key="11">
    <source>
        <dbReference type="Pfam" id="PF08244"/>
    </source>
</evidence>
<feature type="domain" description="Glycosyl hydrolase family 32 C-terminal" evidence="11">
    <location>
        <begin position="360"/>
        <end position="456"/>
    </location>
</feature>
<dbReference type="GO" id="GO:0004564">
    <property type="term" value="F:beta-fructofuranosidase activity"/>
    <property type="evidence" value="ECO:0007669"/>
    <property type="project" value="UniProtKB-EC"/>
</dbReference>
<dbReference type="InterPro" id="IPR013320">
    <property type="entry name" value="ConA-like_dom_sf"/>
</dbReference>
<dbReference type="PANTHER" id="PTHR43101:SF1">
    <property type="entry name" value="BETA-FRUCTOSIDASE"/>
    <property type="match status" value="1"/>
</dbReference>
<evidence type="ECO:0000256" key="5">
    <source>
        <dbReference type="ARBA" id="ARBA00022801"/>
    </source>
</evidence>
<comment type="pathway">
    <text evidence="1 9">Glycan biosynthesis; sucrose metabolism.</text>
</comment>
<dbReference type="PANTHER" id="PTHR43101">
    <property type="entry name" value="BETA-FRUCTOSIDASE"/>
    <property type="match status" value="1"/>
</dbReference>
<dbReference type="SMART" id="SM00640">
    <property type="entry name" value="Glyco_32"/>
    <property type="match status" value="1"/>
</dbReference>
<gene>
    <name evidence="12" type="ORF">AALA52_09680</name>
</gene>
<dbReference type="EMBL" id="JBCLSH010000054">
    <property type="protein sequence ID" value="MEY8444496.1"/>
    <property type="molecule type" value="Genomic_DNA"/>
</dbReference>
<evidence type="ECO:0000259" key="10">
    <source>
        <dbReference type="Pfam" id="PF00251"/>
    </source>
</evidence>
<dbReference type="InterPro" id="IPR001362">
    <property type="entry name" value="Glyco_hydro_32"/>
</dbReference>
<evidence type="ECO:0000256" key="2">
    <source>
        <dbReference type="ARBA" id="ARBA00009902"/>
    </source>
</evidence>
<dbReference type="InterPro" id="IPR013148">
    <property type="entry name" value="Glyco_hydro_32_N"/>
</dbReference>
<evidence type="ECO:0000256" key="8">
    <source>
        <dbReference type="RuleBase" id="RU362110"/>
    </source>
</evidence>
<evidence type="ECO:0000313" key="12">
    <source>
        <dbReference type="EMBL" id="MEY8444496.1"/>
    </source>
</evidence>
<dbReference type="Proteomes" id="UP001565283">
    <property type="component" value="Unassembled WGS sequence"/>
</dbReference>